<dbReference type="AlphaFoldDB" id="C7TYG9"/>
<evidence type="ECO:0000313" key="1">
    <source>
        <dbReference type="EMBL" id="CAX82645.1"/>
    </source>
</evidence>
<protein>
    <submittedName>
        <fullName evidence="1">Hypotheticial protein</fullName>
    </submittedName>
</protein>
<sequence>MLSQIYRSRNVGQLFLFFNWKHLMQPKQRLRLVVKGGLLLHIGIYMPIY</sequence>
<accession>C7TYG9</accession>
<proteinExistence type="evidence at transcript level"/>
<dbReference type="EMBL" id="FN326921">
    <property type="protein sequence ID" value="CAX82645.1"/>
    <property type="molecule type" value="mRNA"/>
</dbReference>
<organism evidence="1">
    <name type="scientific">Schistosoma japonicum</name>
    <name type="common">Blood fluke</name>
    <dbReference type="NCBI Taxonomy" id="6182"/>
    <lineage>
        <taxon>Eukaryota</taxon>
        <taxon>Metazoa</taxon>
        <taxon>Spiralia</taxon>
        <taxon>Lophotrochozoa</taxon>
        <taxon>Platyhelminthes</taxon>
        <taxon>Trematoda</taxon>
        <taxon>Digenea</taxon>
        <taxon>Strigeidida</taxon>
        <taxon>Schistosomatoidea</taxon>
        <taxon>Schistosomatidae</taxon>
        <taxon>Schistosoma</taxon>
    </lineage>
</organism>
<name>C7TYG9_SCHJA</name>
<reference evidence="1" key="2">
    <citation type="submission" date="2009-03" db="EMBL/GenBank/DDBJ databases">
        <authorList>
            <person name="Gang L."/>
        </authorList>
    </citation>
    <scope>NUCLEOTIDE SEQUENCE</scope>
    <source>
        <strain evidence="1">Anhui</strain>
    </source>
</reference>
<reference evidence="1" key="1">
    <citation type="journal article" date="2009" name="Nature">
        <title>The Schistosoma japonicum genome reveals features of host-parasite interplay.</title>
        <authorList>
            <person name="Liu F."/>
            <person name="Zhou Y."/>
            <person name="Wang Z.Q."/>
            <person name="Lu G."/>
            <person name="Zheng H."/>
            <person name="Brindley P.J."/>
            <person name="McManus D.P."/>
            <person name="Blair D."/>
            <person name="Zhang Q.H."/>
            <person name="Zhong Y."/>
            <person name="Wang S."/>
            <person name="Han Z.G."/>
            <person name="Chen Z."/>
        </authorList>
    </citation>
    <scope>NUCLEOTIDE SEQUENCE</scope>
    <source>
        <strain evidence="1">Anhui</strain>
    </source>
</reference>